<dbReference type="InterPro" id="IPR029464">
    <property type="entry name" value="HSDR_N"/>
</dbReference>
<dbReference type="Pfam" id="PF02384">
    <property type="entry name" value="N6_Mtase"/>
    <property type="match status" value="1"/>
</dbReference>
<evidence type="ECO:0000256" key="2">
    <source>
        <dbReference type="ARBA" id="ARBA00022747"/>
    </source>
</evidence>
<dbReference type="CDD" id="cd17260">
    <property type="entry name" value="RMtype1_S_EcoEI-TRD1-CR1_like"/>
    <property type="match status" value="1"/>
</dbReference>
<comment type="similarity">
    <text evidence="1">Belongs to the type-I restriction system S methylase family.</text>
</comment>
<dbReference type="PRINTS" id="PR00507">
    <property type="entry name" value="N12N6MTFRASE"/>
</dbReference>
<feature type="coiled-coil region" evidence="4">
    <location>
        <begin position="1152"/>
        <end position="1180"/>
    </location>
</feature>
<dbReference type="EMBL" id="QQWE01000006">
    <property type="protein sequence ID" value="REJ54934.1"/>
    <property type="molecule type" value="Genomic_DNA"/>
</dbReference>
<dbReference type="Pfam" id="PF13588">
    <property type="entry name" value="HSDR_N_2"/>
    <property type="match status" value="1"/>
</dbReference>
<dbReference type="PANTHER" id="PTHR42998">
    <property type="entry name" value="TYPE I RESTRICTION ENZYME HINDVIIP M PROTEIN-RELATED"/>
    <property type="match status" value="1"/>
</dbReference>
<dbReference type="SUPFAM" id="SSF116734">
    <property type="entry name" value="DNA methylase specificity domain"/>
    <property type="match status" value="2"/>
</dbReference>
<organism evidence="8 9">
    <name type="scientific">Microcystis aeruginosa DA14</name>
    <dbReference type="NCBI Taxonomy" id="1987506"/>
    <lineage>
        <taxon>Bacteria</taxon>
        <taxon>Bacillati</taxon>
        <taxon>Cyanobacteriota</taxon>
        <taxon>Cyanophyceae</taxon>
        <taxon>Oscillatoriophycideae</taxon>
        <taxon>Chroococcales</taxon>
        <taxon>Microcystaceae</taxon>
        <taxon>Microcystis</taxon>
    </lineage>
</organism>
<dbReference type="PANTHER" id="PTHR42998:SF1">
    <property type="entry name" value="TYPE I RESTRICTION ENZYME HINDI METHYLASE SUBUNIT"/>
    <property type="match status" value="1"/>
</dbReference>
<evidence type="ECO:0000256" key="3">
    <source>
        <dbReference type="ARBA" id="ARBA00023125"/>
    </source>
</evidence>
<dbReference type="GO" id="GO:0003677">
    <property type="term" value="F:DNA binding"/>
    <property type="evidence" value="ECO:0007669"/>
    <property type="project" value="UniProtKB-KW"/>
</dbReference>
<evidence type="ECO:0000313" key="9">
    <source>
        <dbReference type="Proteomes" id="UP000256301"/>
    </source>
</evidence>
<keyword evidence="2" id="KW-0680">Restriction system</keyword>
<feature type="domain" description="Type I restriction modification DNA specificity" evidence="5">
    <location>
        <begin position="760"/>
        <end position="931"/>
    </location>
</feature>
<dbReference type="InterPro" id="IPR003356">
    <property type="entry name" value="DNA_methylase_A-5"/>
</dbReference>
<dbReference type="GO" id="GO:0008170">
    <property type="term" value="F:N-methyltransferase activity"/>
    <property type="evidence" value="ECO:0007669"/>
    <property type="project" value="InterPro"/>
</dbReference>
<feature type="domain" description="Type I restriction modification DNA specificity" evidence="5">
    <location>
        <begin position="1018"/>
        <end position="1171"/>
    </location>
</feature>
<dbReference type="GO" id="GO:0009307">
    <property type="term" value="P:DNA restriction-modification system"/>
    <property type="evidence" value="ECO:0007669"/>
    <property type="project" value="UniProtKB-KW"/>
</dbReference>
<dbReference type="InterPro" id="IPR002052">
    <property type="entry name" value="DNA_methylase_N6_adenine_CS"/>
</dbReference>
<dbReference type="InterPro" id="IPR052916">
    <property type="entry name" value="Type-I_RE_MTase_Subunit"/>
</dbReference>
<keyword evidence="8" id="KW-0489">Methyltransferase</keyword>
<dbReference type="InterPro" id="IPR000055">
    <property type="entry name" value="Restrct_endonuc_typeI_TRD"/>
</dbReference>
<keyword evidence="3" id="KW-0238">DNA-binding</keyword>
<dbReference type="CDD" id="cd17282">
    <property type="entry name" value="RMtype1_S_Eco16444ORF1681_TRD1-CR1_like"/>
    <property type="match status" value="1"/>
</dbReference>
<protein>
    <submittedName>
        <fullName evidence="8">N-6 DNA methylase</fullName>
    </submittedName>
</protein>
<dbReference type="Pfam" id="PF01420">
    <property type="entry name" value="Methylase_S"/>
    <property type="match status" value="2"/>
</dbReference>
<dbReference type="GO" id="GO:0032259">
    <property type="term" value="P:methylation"/>
    <property type="evidence" value="ECO:0007669"/>
    <property type="project" value="UniProtKB-KW"/>
</dbReference>
<sequence length="1185" mass="135175">MSLIQEGIKKGLIKLDDEEKYITYINQNKKRNYSNHEEQVQAETFLKLVLTYGYDQKRIRLFVPVAMGSSTKEADIIVYNDDGHKSPHIVVECKKQEVSELEFTQAVEQGFSYAVAEGAKYVWITSGIKDEYYQVPTEKPKERITITDIPQSGVETLARFKYAKGGGISNGQKLFELTVVTEGELTRRFKQAHQSLWGGGELNPSEAFDELDKLIFCKIWDEKKARKVGEPYDFQIFSVAPKANEKEEERKQRENKQLSERIKALYEEGRRADAEVFKDDIRLSPEKLRTVVGYLESINLGETDLDSKGRAFETFMGSFFRGDFGQYFTPRPIVKFIVDVLPIQHNSLVLDTSCGSGGFLLHALEKVRTEADEYYPNYKTDPKEYNKHYQHWHNFAQSNLFGIEINEQIARVAKMNMIIHDDGHTNVIAADGLRDSEDLIKRTENKGFTYNRFDFVITNPPFGSVIKQTEQAYISQYSFAMKAVDWLNPKSRTTERDSQSTEVLFLEQCHRFLKEGGYLAMVVPDGILTNSSLQYVREGIEEKYRIVAVVSMPQTAFSATGAGVKSSVLFLKKYSQAVTESIQQAKLALQDQIKQGNDYLKLLDKIENNKKRHLKELRGFDNAQNLSGKALTDSELYKEWKKSVTAEYNDQIEALKESLSDQYGEEKQKVIEDYPIFMAIAEDIGYDATGKPTNNNELDFIGQELARFIESIESGKDVFFLSLDVDKTRTFLVNCIDLNERLDPLYYKSIKGELIANKTKYDVKKLADVAFLSRGRFSFRPRNDPRFYNGQYPFIQTGDVVTASETHGDIQYNQTLNEEGLKVSKLFQPNIILITIAANIGDTAILRYSACFPDSVVAIKPKNNNLSVDYLNYYLKYVKSYLVDLAPQSAQKNINLQQLSPTPVVIPPKEIQDKIVAKMDDAYAAKKQKELEAQRLLDSIDDYLLGELGIELPEPEENTIQNRIFIRNLREVSGDRFDAPAHQKELLLPSTSFPMEKLKNCVFINPLTLFKGTKKDMQVTFIPMENVSAIYGEADTSQVGNIEESNGYTRFLENDLIWAKITPCMQNGKSAVVSNLVNGIGFGSTEFHVFRAKTDIDIKYIYALLRLKILRNYAILYFSGSVGHQRVSDEFFKKLLIPLPPLEKQIEISEHITAIRNQAKQLQQQAKDDLEKAKQEVEAMILGDD</sequence>
<dbReference type="InterPro" id="IPR044946">
    <property type="entry name" value="Restrct_endonuc_typeI_TRD_sf"/>
</dbReference>
<dbReference type="Gene3D" id="3.40.50.150">
    <property type="entry name" value="Vaccinia Virus protein VP39"/>
    <property type="match status" value="1"/>
</dbReference>
<dbReference type="InterPro" id="IPR029063">
    <property type="entry name" value="SAM-dependent_MTases_sf"/>
</dbReference>
<reference evidence="8 9" key="1">
    <citation type="submission" date="2017-08" db="EMBL/GenBank/DDBJ databases">
        <title>Functional genomic and metabolic studies of the symbiotic interactions of six Microcystis-dominated communities.</title>
        <authorList>
            <person name="Li Q."/>
            <person name="Lin F."/>
        </authorList>
    </citation>
    <scope>NUCLEOTIDE SEQUENCE [LARGE SCALE GENOMIC DNA]</scope>
    <source>
        <strain evidence="8">DA14</strain>
    </source>
</reference>
<evidence type="ECO:0000256" key="4">
    <source>
        <dbReference type="SAM" id="Coils"/>
    </source>
</evidence>
<name>A0A3E0M597_MICAE</name>
<dbReference type="Proteomes" id="UP000256301">
    <property type="component" value="Unassembled WGS sequence"/>
</dbReference>
<feature type="domain" description="DNA methylase adenine-specific" evidence="6">
    <location>
        <begin position="306"/>
        <end position="583"/>
    </location>
</feature>
<dbReference type="SUPFAM" id="SSF53335">
    <property type="entry name" value="S-adenosyl-L-methionine-dependent methyltransferases"/>
    <property type="match status" value="1"/>
</dbReference>
<dbReference type="Gene3D" id="3.90.220.20">
    <property type="entry name" value="DNA methylase specificity domains"/>
    <property type="match status" value="2"/>
</dbReference>
<keyword evidence="4" id="KW-0175">Coiled coil</keyword>
<feature type="coiled-coil region" evidence="4">
    <location>
        <begin position="248"/>
        <end position="275"/>
    </location>
</feature>
<evidence type="ECO:0000259" key="7">
    <source>
        <dbReference type="Pfam" id="PF13588"/>
    </source>
</evidence>
<comment type="caution">
    <text evidence="8">The sequence shown here is derived from an EMBL/GenBank/DDBJ whole genome shotgun (WGS) entry which is preliminary data.</text>
</comment>
<feature type="domain" description="Type I restriction enzyme R protein N-terminal" evidence="7">
    <location>
        <begin position="36"/>
        <end position="150"/>
    </location>
</feature>
<evidence type="ECO:0000313" key="8">
    <source>
        <dbReference type="EMBL" id="REJ54934.1"/>
    </source>
</evidence>
<evidence type="ECO:0000256" key="1">
    <source>
        <dbReference type="ARBA" id="ARBA00010923"/>
    </source>
</evidence>
<evidence type="ECO:0000259" key="5">
    <source>
        <dbReference type="Pfam" id="PF01420"/>
    </source>
</evidence>
<dbReference type="PROSITE" id="PS00092">
    <property type="entry name" value="N6_MTASE"/>
    <property type="match status" value="1"/>
</dbReference>
<gene>
    <name evidence="8" type="ORF">DWQ56_18360</name>
</gene>
<dbReference type="AlphaFoldDB" id="A0A3E0M597"/>
<keyword evidence="8" id="KW-0808">Transferase</keyword>
<accession>A0A3E0M597</accession>
<evidence type="ECO:0000259" key="6">
    <source>
        <dbReference type="Pfam" id="PF02384"/>
    </source>
</evidence>
<proteinExistence type="inferred from homology"/>